<keyword evidence="3" id="KW-1185">Reference proteome</keyword>
<comment type="caution">
    <text evidence="2">The sequence shown here is derived from an EMBL/GenBank/DDBJ whole genome shotgun (WGS) entry which is preliminary data.</text>
</comment>
<sequence length="99" mass="10629">MKQNGTLLFTDNLSGDIQQTLNNFLSNPQNLNQLLGSLTNAMQAGTGTTTMRQVIPNPAAFPFMAQPGPVLPTPPQSQAEQQWAMSVAPPPPSTRPSLR</sequence>
<evidence type="ECO:0000256" key="1">
    <source>
        <dbReference type="SAM" id="MobiDB-lite"/>
    </source>
</evidence>
<accession>A0AAD7ZMZ5</accession>
<organism evidence="2 3">
    <name type="scientific">Diploptera punctata</name>
    <name type="common">Pacific beetle cockroach</name>
    <dbReference type="NCBI Taxonomy" id="6984"/>
    <lineage>
        <taxon>Eukaryota</taxon>
        <taxon>Metazoa</taxon>
        <taxon>Ecdysozoa</taxon>
        <taxon>Arthropoda</taxon>
        <taxon>Hexapoda</taxon>
        <taxon>Insecta</taxon>
        <taxon>Pterygota</taxon>
        <taxon>Neoptera</taxon>
        <taxon>Polyneoptera</taxon>
        <taxon>Dictyoptera</taxon>
        <taxon>Blattodea</taxon>
        <taxon>Blaberoidea</taxon>
        <taxon>Blaberidae</taxon>
        <taxon>Diplopterinae</taxon>
        <taxon>Diploptera</taxon>
    </lineage>
</organism>
<reference evidence="2" key="2">
    <citation type="submission" date="2023-05" db="EMBL/GenBank/DDBJ databases">
        <authorList>
            <person name="Fouks B."/>
        </authorList>
    </citation>
    <scope>NUCLEOTIDE SEQUENCE</scope>
    <source>
        <strain evidence="2">Stay&amp;Tobe</strain>
        <tissue evidence="2">Testes</tissue>
    </source>
</reference>
<dbReference type="AlphaFoldDB" id="A0AAD7ZMZ5"/>
<proteinExistence type="predicted"/>
<feature type="region of interest" description="Disordered" evidence="1">
    <location>
        <begin position="65"/>
        <end position="99"/>
    </location>
</feature>
<evidence type="ECO:0000313" key="2">
    <source>
        <dbReference type="EMBL" id="KAJ9583473.1"/>
    </source>
</evidence>
<feature type="compositionally biased region" description="Pro residues" evidence="1">
    <location>
        <begin position="88"/>
        <end position="99"/>
    </location>
</feature>
<name>A0AAD7ZMZ5_DIPPU</name>
<protein>
    <submittedName>
        <fullName evidence="2">Uncharacterized protein</fullName>
    </submittedName>
</protein>
<evidence type="ECO:0000313" key="3">
    <source>
        <dbReference type="Proteomes" id="UP001233999"/>
    </source>
</evidence>
<reference evidence="2" key="1">
    <citation type="journal article" date="2023" name="IScience">
        <title>Live-bearing cockroach genome reveals convergent evolutionary mechanisms linked to viviparity in insects and beyond.</title>
        <authorList>
            <person name="Fouks B."/>
            <person name="Harrison M.C."/>
            <person name="Mikhailova A.A."/>
            <person name="Marchal E."/>
            <person name="English S."/>
            <person name="Carruthers M."/>
            <person name="Jennings E.C."/>
            <person name="Chiamaka E.L."/>
            <person name="Frigard R.A."/>
            <person name="Pippel M."/>
            <person name="Attardo G.M."/>
            <person name="Benoit J.B."/>
            <person name="Bornberg-Bauer E."/>
            <person name="Tobe S.S."/>
        </authorList>
    </citation>
    <scope>NUCLEOTIDE SEQUENCE</scope>
    <source>
        <strain evidence="2">Stay&amp;Tobe</strain>
    </source>
</reference>
<dbReference type="Proteomes" id="UP001233999">
    <property type="component" value="Unassembled WGS sequence"/>
</dbReference>
<dbReference type="EMBL" id="JASPKZ010007587">
    <property type="protein sequence ID" value="KAJ9583473.1"/>
    <property type="molecule type" value="Genomic_DNA"/>
</dbReference>
<gene>
    <name evidence="2" type="ORF">L9F63_022181</name>
</gene>